<evidence type="ECO:0000313" key="2">
    <source>
        <dbReference type="Proteomes" id="UP000219338"/>
    </source>
</evidence>
<reference evidence="2" key="1">
    <citation type="journal article" date="2017" name="Nat. Ecol. Evol.">
        <title>Genome expansion and lineage-specific genetic innovations in the forest pathogenic fungi Armillaria.</title>
        <authorList>
            <person name="Sipos G."/>
            <person name="Prasanna A.N."/>
            <person name="Walter M.C."/>
            <person name="O'Connor E."/>
            <person name="Balint B."/>
            <person name="Krizsan K."/>
            <person name="Kiss B."/>
            <person name="Hess J."/>
            <person name="Varga T."/>
            <person name="Slot J."/>
            <person name="Riley R."/>
            <person name="Boka B."/>
            <person name="Rigling D."/>
            <person name="Barry K."/>
            <person name="Lee J."/>
            <person name="Mihaltcheva S."/>
            <person name="LaButti K."/>
            <person name="Lipzen A."/>
            <person name="Waldron R."/>
            <person name="Moloney N.M."/>
            <person name="Sperisen C."/>
            <person name="Kredics L."/>
            <person name="Vagvoelgyi C."/>
            <person name="Patrignani A."/>
            <person name="Fitzpatrick D."/>
            <person name="Nagy I."/>
            <person name="Doyle S."/>
            <person name="Anderson J.B."/>
            <person name="Grigoriev I.V."/>
            <person name="Gueldener U."/>
            <person name="Muensterkoetter M."/>
            <person name="Nagy L.G."/>
        </authorList>
    </citation>
    <scope>NUCLEOTIDE SEQUENCE [LARGE SCALE GENOMIC DNA]</scope>
    <source>
        <strain evidence="2">C18/9</strain>
    </source>
</reference>
<gene>
    <name evidence="1" type="ORF">ARMOST_02279</name>
</gene>
<accession>A0A284QRA4</accession>
<keyword evidence="2" id="KW-1185">Reference proteome</keyword>
<name>A0A284QRA4_ARMOS</name>
<proteinExistence type="predicted"/>
<dbReference type="Proteomes" id="UP000219338">
    <property type="component" value="Unassembled WGS sequence"/>
</dbReference>
<dbReference type="OrthoDB" id="2978800at2759"/>
<sequence length="81" mass="8622">MSTSNVVIPSTSLTKLFNASSRTASLVSSILQAANRLFVSGPVGNTFAIPSDTLPTSTDTARPAPRRWDAITITSNYDISY</sequence>
<protein>
    <submittedName>
        <fullName evidence="1">Uncharacterized protein</fullName>
    </submittedName>
</protein>
<evidence type="ECO:0000313" key="1">
    <source>
        <dbReference type="EMBL" id="SJK98998.1"/>
    </source>
</evidence>
<dbReference type="AlphaFoldDB" id="A0A284QRA4"/>
<dbReference type="EMBL" id="FUEG01000001">
    <property type="protein sequence ID" value="SJK98998.1"/>
    <property type="molecule type" value="Genomic_DNA"/>
</dbReference>
<organism evidence="1 2">
    <name type="scientific">Armillaria ostoyae</name>
    <name type="common">Armillaria root rot fungus</name>
    <dbReference type="NCBI Taxonomy" id="47428"/>
    <lineage>
        <taxon>Eukaryota</taxon>
        <taxon>Fungi</taxon>
        <taxon>Dikarya</taxon>
        <taxon>Basidiomycota</taxon>
        <taxon>Agaricomycotina</taxon>
        <taxon>Agaricomycetes</taxon>
        <taxon>Agaricomycetidae</taxon>
        <taxon>Agaricales</taxon>
        <taxon>Marasmiineae</taxon>
        <taxon>Physalacriaceae</taxon>
        <taxon>Armillaria</taxon>
    </lineage>
</organism>